<dbReference type="InterPro" id="IPR023393">
    <property type="entry name" value="START-like_dom_sf"/>
</dbReference>
<dbReference type="VEuPathDB" id="FungiDB:H310_14113"/>
<feature type="region of interest" description="Disordered" evidence="1">
    <location>
        <begin position="35"/>
        <end position="60"/>
    </location>
</feature>
<evidence type="ECO:0008006" key="4">
    <source>
        <dbReference type="Google" id="ProtNLM"/>
    </source>
</evidence>
<evidence type="ECO:0000256" key="1">
    <source>
        <dbReference type="SAM" id="MobiDB-lite"/>
    </source>
</evidence>
<feature type="compositionally biased region" description="Polar residues" evidence="1">
    <location>
        <begin position="39"/>
        <end position="51"/>
    </location>
</feature>
<evidence type="ECO:0000313" key="2">
    <source>
        <dbReference type="EMBL" id="RHY29027.1"/>
    </source>
</evidence>
<feature type="region of interest" description="Disordered" evidence="1">
    <location>
        <begin position="432"/>
        <end position="452"/>
    </location>
</feature>
<protein>
    <recommendedName>
        <fullName evidence="4">START domain-containing protein</fullName>
    </recommendedName>
</protein>
<accession>A0A418AUD9</accession>
<proteinExistence type="predicted"/>
<organism evidence="2 3">
    <name type="scientific">Aphanomyces invadans</name>
    <dbReference type="NCBI Taxonomy" id="157072"/>
    <lineage>
        <taxon>Eukaryota</taxon>
        <taxon>Sar</taxon>
        <taxon>Stramenopiles</taxon>
        <taxon>Oomycota</taxon>
        <taxon>Saprolegniomycetes</taxon>
        <taxon>Saprolegniales</taxon>
        <taxon>Verrucalvaceae</taxon>
        <taxon>Aphanomyces</taxon>
    </lineage>
</organism>
<dbReference type="Proteomes" id="UP000285060">
    <property type="component" value="Unassembled WGS sequence"/>
</dbReference>
<feature type="compositionally biased region" description="Polar residues" evidence="1">
    <location>
        <begin position="434"/>
        <end position="445"/>
    </location>
</feature>
<dbReference type="AlphaFoldDB" id="A0A418AUD9"/>
<comment type="caution">
    <text evidence="2">The sequence shown here is derived from an EMBL/GenBank/DDBJ whole genome shotgun (WGS) entry which is preliminary data.</text>
</comment>
<evidence type="ECO:0000313" key="3">
    <source>
        <dbReference type="Proteomes" id="UP000285060"/>
    </source>
</evidence>
<dbReference type="Gene3D" id="3.30.530.20">
    <property type="match status" value="1"/>
</dbReference>
<keyword evidence="3" id="KW-1185">Reference proteome</keyword>
<gene>
    <name evidence="2" type="ORF">DYB32_005511</name>
</gene>
<reference evidence="2 3" key="1">
    <citation type="submission" date="2018-08" db="EMBL/GenBank/DDBJ databases">
        <title>Aphanomyces genome sequencing and annotation.</title>
        <authorList>
            <person name="Minardi D."/>
            <person name="Oidtmann B."/>
            <person name="Van Der Giezen M."/>
            <person name="Studholme D.J."/>
        </authorList>
    </citation>
    <scope>NUCLEOTIDE SEQUENCE [LARGE SCALE GENOMIC DNA]</scope>
    <source>
        <strain evidence="2 3">NJM0002</strain>
    </source>
</reference>
<sequence length="485" mass="52605">MPLPADYFPRMPLPKPLVTAFEEAANAQLTADLARLRTDSSQNPAGTTSSRRPAFRTDEHGYSVLERHGVSVRTRTQPATAGTGHTVAFECHADVRGLPGELQDVMYADNTLALREWGKVFLSTSLVDAAMLHCVQRHVGGPGVPRTFAGVTWLALQTPPSTTRLSSTLKTDFCVFQTMGTCDDTQYITWTSVDAPNCASQEESLGLTRSNLGTTMFFQATAAGTRLTWFGTVETNSSLSKALVERVMGSVATGLGLLDIALQSYRVSKKLPVDRSDWSTHPGGPPLPHFRSKAIAISAKASSSRMSLDNHFNRTSSGSQHDSMLPSSVQQPFFGSTKSMSLPSTALYYLDPNEAQHQQSVAAQLWQISCRAQATLTLAKETTSHVASRTVTPLSTPRGDDASMRDSFAKVNQSLTEQAYLLEALDRASRGRFSATSSPVSNHATDSLRGRSSGWEDSVRFEVIPDDMDRVDKKPGAALFKHGLT</sequence>
<name>A0A418AUD9_9STRA</name>
<dbReference type="EMBL" id="QUSY01000491">
    <property type="protein sequence ID" value="RHY29027.1"/>
    <property type="molecule type" value="Genomic_DNA"/>
</dbReference>
<feature type="region of interest" description="Disordered" evidence="1">
    <location>
        <begin position="306"/>
        <end position="330"/>
    </location>
</feature>
<feature type="compositionally biased region" description="Polar residues" evidence="1">
    <location>
        <begin position="313"/>
        <end position="330"/>
    </location>
</feature>